<comment type="caution">
    <text evidence="1">The sequence shown here is derived from an EMBL/GenBank/DDBJ whole genome shotgun (WGS) entry which is preliminary data.</text>
</comment>
<name>A0ABD0KQG1_9CAEN</name>
<dbReference type="EMBL" id="JACVVK020000141">
    <property type="protein sequence ID" value="KAK7489163.1"/>
    <property type="molecule type" value="Genomic_DNA"/>
</dbReference>
<proteinExistence type="predicted"/>
<dbReference type="Proteomes" id="UP001519460">
    <property type="component" value="Unassembled WGS sequence"/>
</dbReference>
<accession>A0ABD0KQG1</accession>
<organism evidence="1 2">
    <name type="scientific">Batillaria attramentaria</name>
    <dbReference type="NCBI Taxonomy" id="370345"/>
    <lineage>
        <taxon>Eukaryota</taxon>
        <taxon>Metazoa</taxon>
        <taxon>Spiralia</taxon>
        <taxon>Lophotrochozoa</taxon>
        <taxon>Mollusca</taxon>
        <taxon>Gastropoda</taxon>
        <taxon>Caenogastropoda</taxon>
        <taxon>Sorbeoconcha</taxon>
        <taxon>Cerithioidea</taxon>
        <taxon>Batillariidae</taxon>
        <taxon>Batillaria</taxon>
    </lineage>
</organism>
<evidence type="ECO:0000313" key="2">
    <source>
        <dbReference type="Proteomes" id="UP001519460"/>
    </source>
</evidence>
<sequence>MADSASVDFEDSDVIEIVSAEEYDVHRCLPPSSFHLNKILFMITITDSALAQGGAEAWENSTQRNLLLLGWRMSNTAWLGQDKKVCRKSKAALMQSGQPMSSHHFSADGTSQLGSGVFTFFFGNFYLRVRGWIAGLADVSGLELSDRRCCWESFRDSLEVSCSVSEFVDEISLEQLDSVDVADAESIVTEIFSLDNCSERVLVVYAANRPFRGELSKRTVCCCFNQCRKTAQGLLIEKGVCVCNVCGQLLLFTEELGLQQQARSCQLYRGQPPTQLEMKRIIINSMGDGAL</sequence>
<dbReference type="AlphaFoldDB" id="A0ABD0KQG1"/>
<reference evidence="1 2" key="1">
    <citation type="journal article" date="2023" name="Sci. Data">
        <title>Genome assembly of the Korean intertidal mud-creeper Batillaria attramentaria.</title>
        <authorList>
            <person name="Patra A.K."/>
            <person name="Ho P.T."/>
            <person name="Jun S."/>
            <person name="Lee S.J."/>
            <person name="Kim Y."/>
            <person name="Won Y.J."/>
        </authorList>
    </citation>
    <scope>NUCLEOTIDE SEQUENCE [LARGE SCALE GENOMIC DNA]</scope>
    <source>
        <strain evidence="1">Wonlab-2016</strain>
    </source>
</reference>
<evidence type="ECO:0000313" key="1">
    <source>
        <dbReference type="EMBL" id="KAK7489163.1"/>
    </source>
</evidence>
<protein>
    <submittedName>
        <fullName evidence="1">Uncharacterized protein</fullName>
    </submittedName>
</protein>
<keyword evidence="2" id="KW-1185">Reference proteome</keyword>
<gene>
    <name evidence="1" type="ORF">BaRGS_00019541</name>
</gene>